<dbReference type="Proteomes" id="UP000580250">
    <property type="component" value="Unassembled WGS sequence"/>
</dbReference>
<sequence length="198" mass="23238">MGFKIVRGIIINRLLFEKTCHILLFGKGHADSAKPGDWIVNERGISYFNPERIVENLEAHNERIGQDKNFYEESSLYLTKAMKIKGENNEEFLKYLFSKVKYHFVNQNNFANFGAFPEHSKIIYIGGILVEENENINIRSVKNFSRFPLVYVSFGTINVQSGMTVEDITFMMSVFHKYQRFYYFKVRTGKECLPEKTW</sequence>
<reference evidence="1 2" key="1">
    <citation type="submission" date="2020-08" db="EMBL/GenBank/DDBJ databases">
        <authorList>
            <person name="Koutsovoulos G."/>
            <person name="Danchin GJ E."/>
        </authorList>
    </citation>
    <scope>NUCLEOTIDE SEQUENCE [LARGE SCALE GENOMIC DNA]</scope>
</reference>
<protein>
    <submittedName>
        <fullName evidence="1">Uncharacterized protein</fullName>
    </submittedName>
</protein>
<dbReference type="EMBL" id="CAJEWN010000578">
    <property type="protein sequence ID" value="CAD2186230.1"/>
    <property type="molecule type" value="Genomic_DNA"/>
</dbReference>
<evidence type="ECO:0000313" key="2">
    <source>
        <dbReference type="Proteomes" id="UP000580250"/>
    </source>
</evidence>
<dbReference type="AlphaFoldDB" id="A0A6V7WGW4"/>
<proteinExistence type="predicted"/>
<name>A0A6V7WGW4_MELEN</name>
<accession>A0A6V7WGW4</accession>
<organism evidence="1 2">
    <name type="scientific">Meloidogyne enterolobii</name>
    <name type="common">Root-knot nematode worm</name>
    <name type="synonym">Meloidogyne mayaguensis</name>
    <dbReference type="NCBI Taxonomy" id="390850"/>
    <lineage>
        <taxon>Eukaryota</taxon>
        <taxon>Metazoa</taxon>
        <taxon>Ecdysozoa</taxon>
        <taxon>Nematoda</taxon>
        <taxon>Chromadorea</taxon>
        <taxon>Rhabditida</taxon>
        <taxon>Tylenchina</taxon>
        <taxon>Tylenchomorpha</taxon>
        <taxon>Tylenchoidea</taxon>
        <taxon>Meloidogynidae</taxon>
        <taxon>Meloidogyninae</taxon>
        <taxon>Meloidogyne</taxon>
    </lineage>
</organism>
<evidence type="ECO:0000313" key="1">
    <source>
        <dbReference type="EMBL" id="CAD2186230.1"/>
    </source>
</evidence>
<comment type="caution">
    <text evidence="1">The sequence shown here is derived from an EMBL/GenBank/DDBJ whole genome shotgun (WGS) entry which is preliminary data.</text>
</comment>
<gene>
    <name evidence="1" type="ORF">MENT_LOCUS38706</name>
</gene>
<dbReference type="OrthoDB" id="5835829at2759"/>